<keyword evidence="6 10" id="KW-0460">Magnesium</keyword>
<protein>
    <recommendedName>
        <fullName evidence="10">DNA gyrase subunit B</fullName>
        <ecNumber evidence="10">5.6.2.2</ecNumber>
    </recommendedName>
</protein>
<dbReference type="Gene3D" id="3.30.230.10">
    <property type="match status" value="1"/>
</dbReference>
<dbReference type="InterPro" id="IPR000565">
    <property type="entry name" value="Topo_IIA_B"/>
</dbReference>
<evidence type="ECO:0000256" key="10">
    <source>
        <dbReference type="HAMAP-Rule" id="MF_01898"/>
    </source>
</evidence>
<dbReference type="Pfam" id="PF00986">
    <property type="entry name" value="DNA_gyraseB_C"/>
    <property type="match status" value="1"/>
</dbReference>
<comment type="caution">
    <text evidence="12">The sequence shown here is derived from an EMBL/GenBank/DDBJ whole genome shotgun (WGS) entry which is preliminary data.</text>
</comment>
<dbReference type="PRINTS" id="PR01159">
    <property type="entry name" value="DNAGYRASEB"/>
</dbReference>
<dbReference type="InterPro" id="IPR013506">
    <property type="entry name" value="Topo_IIA_bsu_dom2"/>
</dbReference>
<dbReference type="InterPro" id="IPR003594">
    <property type="entry name" value="HATPase_dom"/>
</dbReference>
<keyword evidence="7 10" id="KW-0799">Topoisomerase</keyword>
<dbReference type="GO" id="GO:0046872">
    <property type="term" value="F:metal ion binding"/>
    <property type="evidence" value="ECO:0007669"/>
    <property type="project" value="UniProtKB-KW"/>
</dbReference>
<dbReference type="FunFam" id="3.40.50.670:FF:000002">
    <property type="entry name" value="DNA gyrase subunit B"/>
    <property type="match status" value="1"/>
</dbReference>
<dbReference type="NCBIfam" id="NF011501">
    <property type="entry name" value="PRK14939.1"/>
    <property type="match status" value="1"/>
</dbReference>
<dbReference type="InterPro" id="IPR014721">
    <property type="entry name" value="Ribsml_uS5_D2-typ_fold_subgr"/>
</dbReference>
<evidence type="ECO:0000256" key="7">
    <source>
        <dbReference type="ARBA" id="ARBA00023029"/>
    </source>
</evidence>
<gene>
    <name evidence="10 12" type="primary">gyrB</name>
    <name evidence="12" type="ORF">EYQ16_02965</name>
</gene>
<dbReference type="PANTHER" id="PTHR45866:SF1">
    <property type="entry name" value="DNA GYRASE SUBUNIT B, MITOCHONDRIAL"/>
    <property type="match status" value="1"/>
</dbReference>
<organism evidence="12 13">
    <name type="scientific">Marine Group III euryarchaeote</name>
    <dbReference type="NCBI Taxonomy" id="2173149"/>
    <lineage>
        <taxon>Archaea</taxon>
        <taxon>Methanobacteriati</taxon>
        <taxon>Thermoplasmatota</taxon>
        <taxon>Thermoplasmata</taxon>
        <taxon>Candidatus Thermoprofundales</taxon>
    </lineage>
</organism>
<comment type="cofactor">
    <cofactor evidence="10">
        <name>Mg(2+)</name>
        <dbReference type="ChEBI" id="CHEBI:18420"/>
    </cofactor>
    <cofactor evidence="10">
        <name>Mn(2+)</name>
        <dbReference type="ChEBI" id="CHEBI:29035"/>
    </cofactor>
    <cofactor evidence="10">
        <name>Ca(2+)</name>
        <dbReference type="ChEBI" id="CHEBI:29108"/>
    </cofactor>
    <text evidence="10">Binds two Mg(2+) per subunit. The magnesium ions form salt bridges with both the protein and the DNA. Can also accept other divalent metal cations, such as Mn(2+) or Ca(2+).</text>
</comment>
<dbReference type="NCBIfam" id="NF004189">
    <property type="entry name" value="PRK05644.1"/>
    <property type="match status" value="1"/>
</dbReference>
<evidence type="ECO:0000313" key="13">
    <source>
        <dbReference type="Proteomes" id="UP000589516"/>
    </source>
</evidence>
<evidence type="ECO:0000256" key="3">
    <source>
        <dbReference type="ARBA" id="ARBA00022723"/>
    </source>
</evidence>
<feature type="binding site" evidence="10">
    <location>
        <position position="511"/>
    </location>
    <ligand>
        <name>Mg(2+)</name>
        <dbReference type="ChEBI" id="CHEBI:18420"/>
        <label>2</label>
    </ligand>
</feature>
<dbReference type="CDD" id="cd00822">
    <property type="entry name" value="TopoII_Trans_DNA_gyrase"/>
    <property type="match status" value="1"/>
</dbReference>
<dbReference type="EMBL" id="DUAV01000022">
    <property type="protein sequence ID" value="HIG63465.1"/>
    <property type="molecule type" value="Genomic_DNA"/>
</dbReference>
<dbReference type="InterPro" id="IPR013759">
    <property type="entry name" value="Topo_IIA_B_C"/>
</dbReference>
<proteinExistence type="inferred from homology"/>
<dbReference type="SUPFAM" id="SSF54211">
    <property type="entry name" value="Ribosomal protein S5 domain 2-like"/>
    <property type="match status" value="1"/>
</dbReference>
<accession>A0A7C8DCZ0</accession>
<evidence type="ECO:0000256" key="6">
    <source>
        <dbReference type="ARBA" id="ARBA00022842"/>
    </source>
</evidence>
<reference evidence="13" key="1">
    <citation type="journal article" date="2019" name="bioRxiv">
        <title>Genome diversification in globally distributed novel marine Proteobacteria is linked to environmental adaptation.</title>
        <authorList>
            <person name="Zhou Z."/>
            <person name="Tran P.Q."/>
            <person name="Kieft K."/>
            <person name="Anantharaman K."/>
        </authorList>
    </citation>
    <scope>NUCLEOTIDE SEQUENCE [LARGE SCALE GENOMIC DNA]</scope>
</reference>
<sequence>MPPKIDDYRADQIQVLEGLEAVRKRPAMYIGTTGRDGLHHLVYEVVDNAVDEAMNGHCDTITVELYKDGSCSVQDNGRGIPVDEHPQYKVPALEIVMTKLHAGGKFDSDTYKVSGGLHGVGVSVVNGLSEWTRVDVYRDGGHYQQFYKRGEVASKLERVGDSKEHGTLVRFLPDSEIFETTQLEYEVLRTRFRELAYLNAGINISIAEEDGRSESFRFEGGLAEYVSFLNEGRTTLMRDPLLITTELEQVQVEAALQWTTAYREHIHTFANNIATREGGTHLSGLRSALTRTLNSVALKRNQLKEKDTALDGSDVREGLTCILSIKVPEPQFEGQTKTKLGNSEIKGIVNKAIGDGLSNWFEENPSDAQTIIAKCIQAFAAREAAKKARDLTRRKGLLEGSGLPGKLADCQTRDPALSELFIVEGDSAGGTAKQGRNRATQAILPLRGKILNVEKARIDKMLANAEIMALITAMGCNIALDAGEEENGEETGGEELNLEDARYHKLIIMTDADVDGAHIRTLLLTFLYRYMQPLIHAGYVYIAQPPLYKISRGKKAAYAYDDLQLERLQAEFGENHHIQRYKGLGEMNAIQLWETTMDPERRTLLQVTIQDAEDVIWPMVGADEIFRTLMGDDVAPRREFIEAHATEVTNLDI</sequence>
<dbReference type="PANTHER" id="PTHR45866">
    <property type="entry name" value="DNA GYRASE/TOPOISOMERASE SUBUNIT B"/>
    <property type="match status" value="1"/>
</dbReference>
<dbReference type="CDD" id="cd16928">
    <property type="entry name" value="HATPase_GyrB-like"/>
    <property type="match status" value="1"/>
</dbReference>
<comment type="similarity">
    <text evidence="2 10">Belongs to the type II topoisomerase GyrB family.</text>
</comment>
<feature type="site" description="Interaction with DNA" evidence="10">
    <location>
        <position position="452"/>
    </location>
</feature>
<dbReference type="SUPFAM" id="SSF56719">
    <property type="entry name" value="Type II DNA topoisomerase"/>
    <property type="match status" value="1"/>
</dbReference>
<dbReference type="InterPro" id="IPR006171">
    <property type="entry name" value="TOPRIM_dom"/>
</dbReference>
<keyword evidence="3 10" id="KW-0479">Metal-binding</keyword>
<evidence type="ECO:0000256" key="1">
    <source>
        <dbReference type="ARBA" id="ARBA00000185"/>
    </source>
</evidence>
<dbReference type="Gene3D" id="3.40.50.670">
    <property type="match status" value="1"/>
</dbReference>
<dbReference type="SUPFAM" id="SSF55874">
    <property type="entry name" value="ATPase domain of HSP90 chaperone/DNA topoisomerase II/histidine kinase"/>
    <property type="match status" value="1"/>
</dbReference>
<dbReference type="InterPro" id="IPR018522">
    <property type="entry name" value="TopoIIA_CS"/>
</dbReference>
<comment type="function">
    <text evidence="10">A type II topoisomerase that negatively supercoils closed circular double-stranded (ds) DNA in an ATP-dependent manner to modulate DNA topology and maintain chromosomes in an underwound state. Negative supercoiling favors strand separation, and DNA replication, transcription, recombination and repair, all of which involve strand separation. Also able to catalyze the interconversion of other topological isomers of dsDNA rings, including catenanes and knotted rings. Type II topoisomerases break and join 2 DNA strands simultaneously in an ATP-dependent manner.</text>
</comment>
<dbReference type="GO" id="GO:0003677">
    <property type="term" value="F:DNA binding"/>
    <property type="evidence" value="ECO:0007669"/>
    <property type="project" value="UniProtKB-KW"/>
</dbReference>
<comment type="miscellaneous">
    <text evidence="10">Few gyrases are as efficient as E.coli at forming negative supercoils. Not all organisms have 2 type II topoisomerases; in organisms with a single type II topoisomerase this enzyme also has to decatenate newly replicated chromosomes.</text>
</comment>
<dbReference type="Proteomes" id="UP000589516">
    <property type="component" value="Unassembled WGS sequence"/>
</dbReference>
<evidence type="ECO:0000256" key="5">
    <source>
        <dbReference type="ARBA" id="ARBA00022840"/>
    </source>
</evidence>
<dbReference type="InterPro" id="IPR013760">
    <property type="entry name" value="Topo_IIA-like_dom_sf"/>
</dbReference>
<dbReference type="NCBIfam" id="TIGR01059">
    <property type="entry name" value="gyrB"/>
    <property type="match status" value="1"/>
</dbReference>
<name>A0A7C8DCZ0_9ARCH</name>
<dbReference type="Gene3D" id="3.30.565.10">
    <property type="entry name" value="Histidine kinase-like ATPase, C-terminal domain"/>
    <property type="match status" value="1"/>
</dbReference>
<dbReference type="Pfam" id="PF01751">
    <property type="entry name" value="Toprim"/>
    <property type="match status" value="1"/>
</dbReference>
<dbReference type="InterPro" id="IPR002288">
    <property type="entry name" value="DNA_gyrase_B_C"/>
</dbReference>
<dbReference type="SMART" id="SM00433">
    <property type="entry name" value="TOP2c"/>
    <property type="match status" value="1"/>
</dbReference>
<feature type="site" description="Interaction with DNA" evidence="10">
    <location>
        <position position="449"/>
    </location>
</feature>
<dbReference type="InterPro" id="IPR036890">
    <property type="entry name" value="HATPase_C_sf"/>
</dbReference>
<dbReference type="FunFam" id="3.30.565.10:FF:000002">
    <property type="entry name" value="DNA gyrase subunit B"/>
    <property type="match status" value="1"/>
</dbReference>
<evidence type="ECO:0000313" key="12">
    <source>
        <dbReference type="EMBL" id="HIG63465.1"/>
    </source>
</evidence>
<dbReference type="InterPro" id="IPR011557">
    <property type="entry name" value="GyrB"/>
</dbReference>
<evidence type="ECO:0000256" key="4">
    <source>
        <dbReference type="ARBA" id="ARBA00022741"/>
    </source>
</evidence>
<feature type="domain" description="Toprim" evidence="11">
    <location>
        <begin position="418"/>
        <end position="546"/>
    </location>
</feature>
<evidence type="ECO:0000256" key="8">
    <source>
        <dbReference type="ARBA" id="ARBA00023125"/>
    </source>
</evidence>
<feature type="binding site" evidence="10">
    <location>
        <position position="513"/>
    </location>
    <ligand>
        <name>Mg(2+)</name>
        <dbReference type="ChEBI" id="CHEBI:18420"/>
        <label>2</label>
    </ligand>
</feature>
<keyword evidence="9 10" id="KW-0413">Isomerase</keyword>
<dbReference type="FunFam" id="3.30.230.10:FF:000005">
    <property type="entry name" value="DNA gyrase subunit B"/>
    <property type="match status" value="1"/>
</dbReference>
<dbReference type="PRINTS" id="PR00418">
    <property type="entry name" value="TPI2FAMILY"/>
</dbReference>
<dbReference type="GO" id="GO:0005694">
    <property type="term" value="C:chromosome"/>
    <property type="evidence" value="ECO:0007669"/>
    <property type="project" value="InterPro"/>
</dbReference>
<feature type="binding site" evidence="10">
    <location>
        <position position="424"/>
    </location>
    <ligand>
        <name>Mg(2+)</name>
        <dbReference type="ChEBI" id="CHEBI:18420"/>
        <label>1</label>
        <note>catalytic</note>
    </ligand>
</feature>
<dbReference type="InterPro" id="IPR020568">
    <property type="entry name" value="Ribosomal_Su5_D2-typ_SF"/>
</dbReference>
<dbReference type="InterPro" id="IPR001241">
    <property type="entry name" value="Topo_IIA"/>
</dbReference>
<evidence type="ECO:0000256" key="9">
    <source>
        <dbReference type="ARBA" id="ARBA00023235"/>
    </source>
</evidence>
<dbReference type="GO" id="GO:0034335">
    <property type="term" value="F:DNA negative supercoiling activity"/>
    <property type="evidence" value="ECO:0007669"/>
    <property type="project" value="UniProtKB-ARBA"/>
</dbReference>
<dbReference type="GO" id="GO:0006265">
    <property type="term" value="P:DNA topological change"/>
    <property type="evidence" value="ECO:0007669"/>
    <property type="project" value="UniProtKB-UniRule"/>
</dbReference>
<dbReference type="EC" id="5.6.2.2" evidence="10"/>
<dbReference type="Pfam" id="PF02518">
    <property type="entry name" value="HATPase_c"/>
    <property type="match status" value="1"/>
</dbReference>
<dbReference type="HAMAP" id="MF_01898">
    <property type="entry name" value="GyrB"/>
    <property type="match status" value="1"/>
</dbReference>
<comment type="subcellular location">
    <subcellularLocation>
        <location evidence="10">Cytoplasm</location>
    </subcellularLocation>
</comment>
<evidence type="ECO:0000256" key="2">
    <source>
        <dbReference type="ARBA" id="ARBA00010708"/>
    </source>
</evidence>
<evidence type="ECO:0000259" key="11">
    <source>
        <dbReference type="PROSITE" id="PS50880"/>
    </source>
</evidence>
<dbReference type="GO" id="GO:0005737">
    <property type="term" value="C:cytoplasm"/>
    <property type="evidence" value="ECO:0007669"/>
    <property type="project" value="UniProtKB-SubCell"/>
</dbReference>
<keyword evidence="8" id="KW-0238">DNA-binding</keyword>
<feature type="binding site" evidence="10">
    <location>
        <position position="511"/>
    </location>
    <ligand>
        <name>Mg(2+)</name>
        <dbReference type="ChEBI" id="CHEBI:18420"/>
        <label>1</label>
        <note>catalytic</note>
    </ligand>
</feature>
<dbReference type="GO" id="GO:0006261">
    <property type="term" value="P:DNA-templated DNA replication"/>
    <property type="evidence" value="ECO:0007669"/>
    <property type="project" value="UniProtKB-UniRule"/>
</dbReference>
<keyword evidence="4 10" id="KW-0547">Nucleotide-binding</keyword>
<dbReference type="AlphaFoldDB" id="A0A7C8DCZ0"/>
<dbReference type="PROSITE" id="PS00177">
    <property type="entry name" value="TOPOISOMERASE_II"/>
    <property type="match status" value="1"/>
</dbReference>
<keyword evidence="10" id="KW-0963">Cytoplasm</keyword>
<dbReference type="Pfam" id="PF00204">
    <property type="entry name" value="DNA_gyraseB"/>
    <property type="match status" value="1"/>
</dbReference>
<keyword evidence="5 10" id="KW-0067">ATP-binding</keyword>
<comment type="subunit">
    <text evidence="10">Heterotetramer, composed of two GyrA and two GyrB chains. In the heterotetramer, GyrA contains the active site tyrosine that forms a transient covalent intermediate with DNA, while GyrB binds cofactors and catalyzes ATP hydrolysis.</text>
</comment>
<dbReference type="SMART" id="SM00387">
    <property type="entry name" value="HATPase_c"/>
    <property type="match status" value="1"/>
</dbReference>
<comment type="catalytic activity">
    <reaction evidence="1 10">
        <text>ATP-dependent breakage, passage and rejoining of double-stranded DNA.</text>
        <dbReference type="EC" id="5.6.2.2"/>
    </reaction>
</comment>
<dbReference type="PROSITE" id="PS50880">
    <property type="entry name" value="TOPRIM"/>
    <property type="match status" value="1"/>
</dbReference>
<dbReference type="GO" id="GO:0005524">
    <property type="term" value="F:ATP binding"/>
    <property type="evidence" value="ECO:0007669"/>
    <property type="project" value="UniProtKB-UniRule"/>
</dbReference>